<gene>
    <name evidence="2" type="ORF">Slati_2144800</name>
</gene>
<feature type="region of interest" description="Disordered" evidence="1">
    <location>
        <begin position="94"/>
        <end position="123"/>
    </location>
</feature>
<reference evidence="2" key="1">
    <citation type="submission" date="2020-06" db="EMBL/GenBank/DDBJ databases">
        <authorList>
            <person name="Li T."/>
            <person name="Hu X."/>
            <person name="Zhang T."/>
            <person name="Song X."/>
            <person name="Zhang H."/>
            <person name="Dai N."/>
            <person name="Sheng W."/>
            <person name="Hou X."/>
            <person name="Wei L."/>
        </authorList>
    </citation>
    <scope>NUCLEOTIDE SEQUENCE</scope>
    <source>
        <strain evidence="2">KEN1</strain>
        <tissue evidence="2">Leaf</tissue>
    </source>
</reference>
<protein>
    <submittedName>
        <fullName evidence="2">Uncharacterized protein</fullName>
    </submittedName>
</protein>
<sequence>MWNGAPMGPCGACGQMGNLSQDCQVGNPNIVNEDANLFLTVAGPTSTHTPTLIIRDGAVTQIFHGVTISSRDPLDTINLDRYNLHKRRKSILKMCSPNSSPQQTLDFKAKMPDSKVKKHRFET</sequence>
<comment type="caution">
    <text evidence="2">The sequence shown here is derived from an EMBL/GenBank/DDBJ whole genome shotgun (WGS) entry which is preliminary data.</text>
</comment>
<accession>A0AAW2WWA1</accession>
<reference evidence="2" key="2">
    <citation type="journal article" date="2024" name="Plant">
        <title>Genomic evolution and insights into agronomic trait innovations of Sesamum species.</title>
        <authorList>
            <person name="Miao H."/>
            <person name="Wang L."/>
            <person name="Qu L."/>
            <person name="Liu H."/>
            <person name="Sun Y."/>
            <person name="Le M."/>
            <person name="Wang Q."/>
            <person name="Wei S."/>
            <person name="Zheng Y."/>
            <person name="Lin W."/>
            <person name="Duan Y."/>
            <person name="Cao H."/>
            <person name="Xiong S."/>
            <person name="Wang X."/>
            <person name="Wei L."/>
            <person name="Li C."/>
            <person name="Ma Q."/>
            <person name="Ju M."/>
            <person name="Zhao R."/>
            <person name="Li G."/>
            <person name="Mu C."/>
            <person name="Tian Q."/>
            <person name="Mei H."/>
            <person name="Zhang T."/>
            <person name="Gao T."/>
            <person name="Zhang H."/>
        </authorList>
    </citation>
    <scope>NUCLEOTIDE SEQUENCE</scope>
    <source>
        <strain evidence="2">KEN1</strain>
    </source>
</reference>
<feature type="compositionally biased region" description="Basic and acidic residues" evidence="1">
    <location>
        <begin position="107"/>
        <end position="123"/>
    </location>
</feature>
<feature type="compositionally biased region" description="Polar residues" evidence="1">
    <location>
        <begin position="96"/>
        <end position="105"/>
    </location>
</feature>
<name>A0AAW2WWA1_9LAMI</name>
<proteinExistence type="predicted"/>
<dbReference type="EMBL" id="JACGWN010000007">
    <property type="protein sequence ID" value="KAL0444221.1"/>
    <property type="molecule type" value="Genomic_DNA"/>
</dbReference>
<evidence type="ECO:0000313" key="2">
    <source>
        <dbReference type="EMBL" id="KAL0444221.1"/>
    </source>
</evidence>
<evidence type="ECO:0000256" key="1">
    <source>
        <dbReference type="SAM" id="MobiDB-lite"/>
    </source>
</evidence>
<organism evidence="2">
    <name type="scientific">Sesamum latifolium</name>
    <dbReference type="NCBI Taxonomy" id="2727402"/>
    <lineage>
        <taxon>Eukaryota</taxon>
        <taxon>Viridiplantae</taxon>
        <taxon>Streptophyta</taxon>
        <taxon>Embryophyta</taxon>
        <taxon>Tracheophyta</taxon>
        <taxon>Spermatophyta</taxon>
        <taxon>Magnoliopsida</taxon>
        <taxon>eudicotyledons</taxon>
        <taxon>Gunneridae</taxon>
        <taxon>Pentapetalae</taxon>
        <taxon>asterids</taxon>
        <taxon>lamiids</taxon>
        <taxon>Lamiales</taxon>
        <taxon>Pedaliaceae</taxon>
        <taxon>Sesamum</taxon>
    </lineage>
</organism>
<dbReference type="AlphaFoldDB" id="A0AAW2WWA1"/>